<dbReference type="HOGENOM" id="CLU_005034_0_1_1"/>
<dbReference type="FunCoup" id="A0A074YBQ4">
    <property type="interactions" value="781"/>
</dbReference>
<evidence type="ECO:0000313" key="15">
    <source>
        <dbReference type="EMBL" id="KEQ93454.1"/>
    </source>
</evidence>
<dbReference type="OrthoDB" id="28092at2759"/>
<comment type="similarity">
    <text evidence="2">Belongs to the EMC1 family.</text>
</comment>
<reference evidence="15 16" key="1">
    <citation type="journal article" date="2014" name="BMC Genomics">
        <title>Genome sequencing of four Aureobasidium pullulans varieties: biotechnological potential, stress tolerance, and description of new species.</title>
        <authorList>
            <person name="Gostin Ar C."/>
            <person name="Ohm R.A."/>
            <person name="Kogej T."/>
            <person name="Sonjak S."/>
            <person name="Turk M."/>
            <person name="Zajc J."/>
            <person name="Zalar P."/>
            <person name="Grube M."/>
            <person name="Sun H."/>
            <person name="Han J."/>
            <person name="Sharma A."/>
            <person name="Chiniquy J."/>
            <person name="Ngan C.Y."/>
            <person name="Lipzen A."/>
            <person name="Barry K."/>
            <person name="Grigoriev I.V."/>
            <person name="Gunde-Cimerman N."/>
        </authorList>
    </citation>
    <scope>NUCLEOTIDE SEQUENCE [LARGE SCALE GENOMIC DNA]</scope>
    <source>
        <strain evidence="15 16">EXF-2481</strain>
    </source>
</reference>
<keyword evidence="5 11" id="KW-0812">Transmembrane</keyword>
<dbReference type="InterPro" id="IPR015943">
    <property type="entry name" value="WD40/YVTN_repeat-like_dom_sf"/>
</dbReference>
<sequence length="934" mass="100581">MRIQSALVAAAGLVLPACQAVFVDDAWKVDWHLALVGAPQEQTTFFHQPVAASKASLLYTLSDKAILGAVNPKDGSLRWRQQLSPTNNSTSTFLRAAQDQNLVISAVDGQVAAWSAADGRQAWSFDLGGASVKDLEIVEIPEVNEQGGSKDAIVLTGGPLPTVQRLARQDGSSKWLFRDESGDSPFQLSVSSTHIFYISLHTSMLGGFKIKVVSLDPVTGHKIDQYTLTTESDLASPAEILSVGANSASPIIAWTDKARSTLKINVIGSKTVSTFNVDAAQDVIRLSLHAPYHVNAQPHFLVHYETRSQNWAEVYHVDLVKSTVSKAYSLPKLTGKAAFSVSTSEANVYFTRVSESEVTVVSSASHGVLARWSLKAAAGITLQGDHAPLHAVSEVSVKSDTVSAVRSAVYLASGEWILIRDGTPVWERPEALSSIKSAVWAYLPAPEGLVHELQIEGHSNPVQAYIHRVTRHIAALESLPAYLAALPGRIAGSVGLGSSDADLDSTNIFGFHKRVICATESGRLIALDAGSEGSAVWNVKIVNDAAPSPWQSPKLTARPDGTILATSVDGSQHRLFNASNGAEVAYTRSLLSSDLSLDVKYAYGLKNGKVVGGPIAEAASWKFSPGNGEEVYSMTPRPLDDPVASIGKVLGDRKVLYKYLNPNTLLVITCSDKTMSATVSVLDALSGSVVYVASHQGVDTTLPIASTMSENWFAYSFASQPTADGVKGYQLIIGEMFESPFSNDRGPQNAAKNSSEADYSYQPHVIAQSYRIREPISKLAVTQTRQGITSRALLAVLPESNAVIGIPRHVIDPRRPVGRDATKDEMMEGLMRYTPVLEFDPKWYLNHQREIYGVNAITTSPAVLESTSLVFAYGLDIFSTRISPSFSFDILGKDFNKLQMLATVAALAVATVAVAPLVCRLARYLPTHTDYTCR</sequence>
<keyword evidence="7" id="KW-0256">Endoplasmic reticulum</keyword>
<evidence type="ECO:0000256" key="3">
    <source>
        <dbReference type="ARBA" id="ARBA00011276"/>
    </source>
</evidence>
<keyword evidence="8 11" id="KW-1133">Transmembrane helix</keyword>
<evidence type="ECO:0000256" key="11">
    <source>
        <dbReference type="SAM" id="Phobius"/>
    </source>
</evidence>
<evidence type="ECO:0000313" key="16">
    <source>
        <dbReference type="Proteomes" id="UP000030641"/>
    </source>
</evidence>
<keyword evidence="10" id="KW-0325">Glycoprotein</keyword>
<dbReference type="InterPro" id="IPR026895">
    <property type="entry name" value="EMC1"/>
</dbReference>
<dbReference type="InterPro" id="IPR018391">
    <property type="entry name" value="PQQ_b-propeller_rpt"/>
</dbReference>
<evidence type="ECO:0000256" key="9">
    <source>
        <dbReference type="ARBA" id="ARBA00023136"/>
    </source>
</evidence>
<dbReference type="Proteomes" id="UP000030641">
    <property type="component" value="Unassembled WGS sequence"/>
</dbReference>
<feature type="signal peptide" evidence="12">
    <location>
        <begin position="1"/>
        <end position="20"/>
    </location>
</feature>
<keyword evidence="16" id="KW-1185">Reference proteome</keyword>
<evidence type="ECO:0000256" key="5">
    <source>
        <dbReference type="ARBA" id="ARBA00022692"/>
    </source>
</evidence>
<dbReference type="RefSeq" id="XP_013342036.1">
    <property type="nucleotide sequence ID" value="XM_013486582.1"/>
</dbReference>
<comment type="subcellular location">
    <subcellularLocation>
        <location evidence="1">Endoplasmic reticulum membrane</location>
        <topology evidence="1">Single-pass type I membrane protein</topology>
    </subcellularLocation>
</comment>
<feature type="transmembrane region" description="Helical" evidence="11">
    <location>
        <begin position="898"/>
        <end position="919"/>
    </location>
</feature>
<proteinExistence type="inferred from homology"/>
<evidence type="ECO:0000256" key="2">
    <source>
        <dbReference type="ARBA" id="ARBA00007904"/>
    </source>
</evidence>
<dbReference type="GO" id="GO:0034975">
    <property type="term" value="P:protein folding in endoplasmic reticulum"/>
    <property type="evidence" value="ECO:0007669"/>
    <property type="project" value="TreeGrafter"/>
</dbReference>
<evidence type="ECO:0000256" key="4">
    <source>
        <dbReference type="ARBA" id="ARBA00020824"/>
    </source>
</evidence>
<keyword evidence="9 11" id="KW-0472">Membrane</keyword>
<name>A0A074YBQ4_AURSE</name>
<evidence type="ECO:0000256" key="6">
    <source>
        <dbReference type="ARBA" id="ARBA00022729"/>
    </source>
</evidence>
<dbReference type="OMA" id="SWAEVYH"/>
<evidence type="ECO:0000259" key="13">
    <source>
        <dbReference type="Pfam" id="PF07774"/>
    </source>
</evidence>
<dbReference type="InterPro" id="IPR011678">
    <property type="entry name" value="EMC1_C"/>
</dbReference>
<keyword evidence="6 12" id="KW-0732">Signal</keyword>
<dbReference type="InterPro" id="IPR011047">
    <property type="entry name" value="Quinoprotein_ADH-like_sf"/>
</dbReference>
<evidence type="ECO:0000256" key="1">
    <source>
        <dbReference type="ARBA" id="ARBA00004115"/>
    </source>
</evidence>
<feature type="chain" id="PRO_5001704255" description="ER membrane protein complex subunit 1" evidence="12">
    <location>
        <begin position="21"/>
        <end position="934"/>
    </location>
</feature>
<dbReference type="InterPro" id="IPR058545">
    <property type="entry name" value="Beta-prop_EMC1_1st"/>
</dbReference>
<dbReference type="SMART" id="SM00564">
    <property type="entry name" value="PQQ"/>
    <property type="match status" value="3"/>
</dbReference>
<evidence type="ECO:0000256" key="10">
    <source>
        <dbReference type="ARBA" id="ARBA00023180"/>
    </source>
</evidence>
<dbReference type="GO" id="GO:0072546">
    <property type="term" value="C:EMC complex"/>
    <property type="evidence" value="ECO:0007669"/>
    <property type="project" value="InterPro"/>
</dbReference>
<dbReference type="SUPFAM" id="SSF50998">
    <property type="entry name" value="Quinoprotein alcohol dehydrogenase-like"/>
    <property type="match status" value="2"/>
</dbReference>
<evidence type="ECO:0000259" key="14">
    <source>
        <dbReference type="Pfam" id="PF25293"/>
    </source>
</evidence>
<dbReference type="STRING" id="1043005.A0A074YBQ4"/>
<accession>A0A074YBQ4</accession>
<feature type="domain" description="ER membrane protein complex subunit 1 C-terminal" evidence="13">
    <location>
        <begin position="709"/>
        <end position="919"/>
    </location>
</feature>
<dbReference type="EMBL" id="KL584765">
    <property type="protein sequence ID" value="KEQ93454.1"/>
    <property type="molecule type" value="Genomic_DNA"/>
</dbReference>
<organism evidence="15 16">
    <name type="scientific">Aureobasidium subglaciale (strain EXF-2481)</name>
    <name type="common">Aureobasidium pullulans var. subglaciale</name>
    <dbReference type="NCBI Taxonomy" id="1043005"/>
    <lineage>
        <taxon>Eukaryota</taxon>
        <taxon>Fungi</taxon>
        <taxon>Dikarya</taxon>
        <taxon>Ascomycota</taxon>
        <taxon>Pezizomycotina</taxon>
        <taxon>Dothideomycetes</taxon>
        <taxon>Dothideomycetidae</taxon>
        <taxon>Dothideales</taxon>
        <taxon>Saccotheciaceae</taxon>
        <taxon>Aureobasidium</taxon>
    </lineage>
</organism>
<dbReference type="InParanoid" id="A0A074YBQ4"/>
<dbReference type="GeneID" id="25366930"/>
<dbReference type="Gene3D" id="2.130.10.10">
    <property type="entry name" value="YVTN repeat-like/Quinoprotein amine dehydrogenase"/>
    <property type="match status" value="1"/>
</dbReference>
<dbReference type="AlphaFoldDB" id="A0A074YBQ4"/>
<evidence type="ECO:0000256" key="8">
    <source>
        <dbReference type="ARBA" id="ARBA00022989"/>
    </source>
</evidence>
<comment type="subunit">
    <text evidence="3">Component of the ER membrane protein complex (EMC).</text>
</comment>
<evidence type="ECO:0000256" key="12">
    <source>
        <dbReference type="SAM" id="SignalP"/>
    </source>
</evidence>
<gene>
    <name evidence="15" type="ORF">AUEXF2481DRAFT_41682</name>
</gene>
<protein>
    <recommendedName>
        <fullName evidence="4">ER membrane protein complex subunit 1</fullName>
    </recommendedName>
</protein>
<dbReference type="Pfam" id="PF07774">
    <property type="entry name" value="EMC1_C"/>
    <property type="match status" value="1"/>
</dbReference>
<dbReference type="Pfam" id="PF25293">
    <property type="entry name" value="Beta-prop_EMC1_N"/>
    <property type="match status" value="1"/>
</dbReference>
<dbReference type="PANTHER" id="PTHR21573:SF0">
    <property type="entry name" value="ER MEMBRANE PROTEIN COMPLEX SUBUNIT 1"/>
    <property type="match status" value="1"/>
</dbReference>
<evidence type="ECO:0000256" key="7">
    <source>
        <dbReference type="ARBA" id="ARBA00022824"/>
    </source>
</evidence>
<dbReference type="PANTHER" id="PTHR21573">
    <property type="entry name" value="ER MEMBRANE PROTEIN COMPLEX SUBUNIT 1"/>
    <property type="match status" value="1"/>
</dbReference>
<feature type="domain" description="EMC1 first beta-propeller" evidence="14">
    <location>
        <begin position="20"/>
        <end position="430"/>
    </location>
</feature>